<gene>
    <name evidence="1" type="ORF">IEQ34_017688</name>
</gene>
<organism evidence="1 2">
    <name type="scientific">Dendrobium chrysotoxum</name>
    <name type="common">Orchid</name>
    <dbReference type="NCBI Taxonomy" id="161865"/>
    <lineage>
        <taxon>Eukaryota</taxon>
        <taxon>Viridiplantae</taxon>
        <taxon>Streptophyta</taxon>
        <taxon>Embryophyta</taxon>
        <taxon>Tracheophyta</taxon>
        <taxon>Spermatophyta</taxon>
        <taxon>Magnoliopsida</taxon>
        <taxon>Liliopsida</taxon>
        <taxon>Asparagales</taxon>
        <taxon>Orchidaceae</taxon>
        <taxon>Epidendroideae</taxon>
        <taxon>Malaxideae</taxon>
        <taxon>Dendrobiinae</taxon>
        <taxon>Dendrobium</taxon>
    </lineage>
</organism>
<evidence type="ECO:0000313" key="2">
    <source>
        <dbReference type="Proteomes" id="UP000775213"/>
    </source>
</evidence>
<protein>
    <submittedName>
        <fullName evidence="1">Uncharacterized protein</fullName>
    </submittedName>
</protein>
<comment type="caution">
    <text evidence="1">The sequence shown here is derived from an EMBL/GenBank/DDBJ whole genome shotgun (WGS) entry which is preliminary data.</text>
</comment>
<dbReference type="EMBL" id="JAGFBR010000016">
    <property type="protein sequence ID" value="KAH0453364.1"/>
    <property type="molecule type" value="Genomic_DNA"/>
</dbReference>
<dbReference type="Proteomes" id="UP000775213">
    <property type="component" value="Unassembled WGS sequence"/>
</dbReference>
<dbReference type="AlphaFoldDB" id="A0AAV7GCA0"/>
<accession>A0AAV7GCA0</accession>
<name>A0AAV7GCA0_DENCH</name>
<dbReference type="AntiFam" id="ANF00095">
    <property type="entry name" value="Shadow ORF (opposite ABC transporters)"/>
</dbReference>
<evidence type="ECO:0000313" key="1">
    <source>
        <dbReference type="EMBL" id="KAH0453364.1"/>
    </source>
</evidence>
<sequence length="133" mass="15969">MASFLHQPPLIHHRNQITIPDRTQPVRHHHTRPPNHNSLQRLLHHFLRLAIQGARRLVQQQYLRIPQYRPRYRYSLLLPAGQLNPSLPAPRVVPILQPAYKIMRVCRSRRRLRFARHRFFQPVCYILPHRAGE</sequence>
<proteinExistence type="predicted"/>
<keyword evidence="2" id="KW-1185">Reference proteome</keyword>
<reference evidence="1 2" key="1">
    <citation type="journal article" date="2021" name="Hortic Res">
        <title>Chromosome-scale assembly of the Dendrobium chrysotoxum genome enhances the understanding of orchid evolution.</title>
        <authorList>
            <person name="Zhang Y."/>
            <person name="Zhang G.Q."/>
            <person name="Zhang D."/>
            <person name="Liu X.D."/>
            <person name="Xu X.Y."/>
            <person name="Sun W.H."/>
            <person name="Yu X."/>
            <person name="Zhu X."/>
            <person name="Wang Z.W."/>
            <person name="Zhao X."/>
            <person name="Zhong W.Y."/>
            <person name="Chen H."/>
            <person name="Yin W.L."/>
            <person name="Huang T."/>
            <person name="Niu S.C."/>
            <person name="Liu Z.J."/>
        </authorList>
    </citation>
    <scope>NUCLEOTIDE SEQUENCE [LARGE SCALE GENOMIC DNA]</scope>
    <source>
        <strain evidence="1">Lindl</strain>
    </source>
</reference>